<dbReference type="Proteomes" id="UP000651977">
    <property type="component" value="Unassembled WGS sequence"/>
</dbReference>
<name>A0ABQ1I8Q5_9ALTE</name>
<sequence length="112" mass="12782">MSLLINFTWNEFYLGKNGWGLMRSPGNTLLGVRMAQAQDKYRALLIEIKRRTKVIDAFLSQQAHAFYVPTTIESSCLQLRKILELIAFGSLVANLDEFSKQHQNSLSIGMHH</sequence>
<gene>
    <name evidence="1" type="ORF">GCM10007414_39550</name>
</gene>
<organism evidence="1 2">
    <name type="scientific">Agarivorans gilvus</name>
    <dbReference type="NCBI Taxonomy" id="680279"/>
    <lineage>
        <taxon>Bacteria</taxon>
        <taxon>Pseudomonadati</taxon>
        <taxon>Pseudomonadota</taxon>
        <taxon>Gammaproteobacteria</taxon>
        <taxon>Alteromonadales</taxon>
        <taxon>Alteromonadaceae</taxon>
        <taxon>Agarivorans</taxon>
    </lineage>
</organism>
<dbReference type="RefSeq" id="WP_157051675.1">
    <property type="nucleotide sequence ID" value="NZ_BMDY01000061.1"/>
</dbReference>
<dbReference type="EMBL" id="BMDY01000061">
    <property type="protein sequence ID" value="GGB22259.1"/>
    <property type="molecule type" value="Genomic_DNA"/>
</dbReference>
<reference evidence="2" key="1">
    <citation type="journal article" date="2019" name="Int. J. Syst. Evol. Microbiol.">
        <title>The Global Catalogue of Microorganisms (GCM) 10K type strain sequencing project: providing services to taxonomists for standard genome sequencing and annotation.</title>
        <authorList>
            <consortium name="The Broad Institute Genomics Platform"/>
            <consortium name="The Broad Institute Genome Sequencing Center for Infectious Disease"/>
            <person name="Wu L."/>
            <person name="Ma J."/>
        </authorList>
    </citation>
    <scope>NUCLEOTIDE SEQUENCE [LARGE SCALE GENOMIC DNA]</scope>
    <source>
        <strain evidence="2">CGMCC 1.10131</strain>
    </source>
</reference>
<evidence type="ECO:0000313" key="2">
    <source>
        <dbReference type="Proteomes" id="UP000651977"/>
    </source>
</evidence>
<accession>A0ABQ1I8Q5</accession>
<protein>
    <submittedName>
        <fullName evidence="1">Uncharacterized protein</fullName>
    </submittedName>
</protein>
<proteinExistence type="predicted"/>
<comment type="caution">
    <text evidence="1">The sequence shown here is derived from an EMBL/GenBank/DDBJ whole genome shotgun (WGS) entry which is preliminary data.</text>
</comment>
<evidence type="ECO:0000313" key="1">
    <source>
        <dbReference type="EMBL" id="GGB22259.1"/>
    </source>
</evidence>
<keyword evidence="2" id="KW-1185">Reference proteome</keyword>